<dbReference type="AlphaFoldDB" id="A0A9Q1EGE9"/>
<dbReference type="EMBL" id="JAINUF010000018">
    <property type="protein sequence ID" value="KAJ8338333.1"/>
    <property type="molecule type" value="Genomic_DNA"/>
</dbReference>
<feature type="region of interest" description="Disordered" evidence="1">
    <location>
        <begin position="144"/>
        <end position="166"/>
    </location>
</feature>
<feature type="region of interest" description="Disordered" evidence="1">
    <location>
        <begin position="59"/>
        <end position="78"/>
    </location>
</feature>
<organism evidence="2 3">
    <name type="scientific">Synaphobranchus kaupii</name>
    <name type="common">Kaup's arrowtooth eel</name>
    <dbReference type="NCBI Taxonomy" id="118154"/>
    <lineage>
        <taxon>Eukaryota</taxon>
        <taxon>Metazoa</taxon>
        <taxon>Chordata</taxon>
        <taxon>Craniata</taxon>
        <taxon>Vertebrata</taxon>
        <taxon>Euteleostomi</taxon>
        <taxon>Actinopterygii</taxon>
        <taxon>Neopterygii</taxon>
        <taxon>Teleostei</taxon>
        <taxon>Anguilliformes</taxon>
        <taxon>Synaphobranchidae</taxon>
        <taxon>Synaphobranchus</taxon>
    </lineage>
</organism>
<comment type="caution">
    <text evidence="2">The sequence shown here is derived from an EMBL/GenBank/DDBJ whole genome shotgun (WGS) entry which is preliminary data.</text>
</comment>
<gene>
    <name evidence="2" type="ORF">SKAU_G00372990</name>
</gene>
<evidence type="ECO:0000313" key="3">
    <source>
        <dbReference type="Proteomes" id="UP001152622"/>
    </source>
</evidence>
<evidence type="ECO:0000256" key="1">
    <source>
        <dbReference type="SAM" id="MobiDB-lite"/>
    </source>
</evidence>
<protein>
    <submittedName>
        <fullName evidence="2">Uncharacterized protein</fullName>
    </submittedName>
</protein>
<feature type="region of interest" description="Disordered" evidence="1">
    <location>
        <begin position="264"/>
        <end position="294"/>
    </location>
</feature>
<accession>A0A9Q1EGE9</accession>
<dbReference type="Proteomes" id="UP001152622">
    <property type="component" value="Chromosome 18"/>
</dbReference>
<proteinExistence type="predicted"/>
<reference evidence="2" key="1">
    <citation type="journal article" date="2023" name="Science">
        <title>Genome structures resolve the early diversification of teleost fishes.</title>
        <authorList>
            <person name="Parey E."/>
            <person name="Louis A."/>
            <person name="Montfort J."/>
            <person name="Bouchez O."/>
            <person name="Roques C."/>
            <person name="Iampietro C."/>
            <person name="Lluch J."/>
            <person name="Castinel A."/>
            <person name="Donnadieu C."/>
            <person name="Desvignes T."/>
            <person name="Floi Bucao C."/>
            <person name="Jouanno E."/>
            <person name="Wen M."/>
            <person name="Mejri S."/>
            <person name="Dirks R."/>
            <person name="Jansen H."/>
            <person name="Henkel C."/>
            <person name="Chen W.J."/>
            <person name="Zahm M."/>
            <person name="Cabau C."/>
            <person name="Klopp C."/>
            <person name="Thompson A.W."/>
            <person name="Robinson-Rechavi M."/>
            <person name="Braasch I."/>
            <person name="Lecointre G."/>
            <person name="Bobe J."/>
            <person name="Postlethwait J.H."/>
            <person name="Berthelot C."/>
            <person name="Roest Crollius H."/>
            <person name="Guiguen Y."/>
        </authorList>
    </citation>
    <scope>NUCLEOTIDE SEQUENCE</scope>
    <source>
        <strain evidence="2">WJC10195</strain>
    </source>
</reference>
<feature type="compositionally biased region" description="Basic and acidic residues" evidence="1">
    <location>
        <begin position="265"/>
        <end position="294"/>
    </location>
</feature>
<sequence>MTHRSRTSPTPLSQPPLRLPAALPGRRSPARLLTPFSEPTGAGKIEYFKRDGRAVGAAGGLARGEQRPADLASPRTEPGPVCAHISHEPSVCPWDFPQRCEQRSPGNDPPDTVIPAPVPGDVRPIGDQSCCSELMASLERRNGVGDMRQSAGESRNAETQAQSSSSVGVAVQTHRVFTVCAVMRQYKRTRFTYTHRCCCRGVRRVVPRWWGGRGLLIIIGRDAVPPARQRSRGAGPAWIRSERARKPAPEMVCSWRQIQRSLHRRGNDGSACERLRAASDADEPEVREAVYRRP</sequence>
<keyword evidence="3" id="KW-1185">Reference proteome</keyword>
<name>A0A9Q1EGE9_SYNKA</name>
<feature type="compositionally biased region" description="Low complexity" evidence="1">
    <location>
        <begin position="19"/>
        <end position="33"/>
    </location>
</feature>
<feature type="region of interest" description="Disordered" evidence="1">
    <location>
        <begin position="1"/>
        <end position="42"/>
    </location>
</feature>
<evidence type="ECO:0000313" key="2">
    <source>
        <dbReference type="EMBL" id="KAJ8338333.1"/>
    </source>
</evidence>